<dbReference type="EMBL" id="JAAQPF010000500">
    <property type="protein sequence ID" value="KAF5701098.1"/>
    <property type="molecule type" value="Genomic_DNA"/>
</dbReference>
<evidence type="ECO:0000313" key="6">
    <source>
        <dbReference type="Proteomes" id="UP000532311"/>
    </source>
</evidence>
<keyword evidence="2 5" id="KW-0808">Transferase</keyword>
<dbReference type="InterPro" id="IPR029063">
    <property type="entry name" value="SAM-dependent_MTases_sf"/>
</dbReference>
<dbReference type="Proteomes" id="UP000532311">
    <property type="component" value="Unassembled WGS sequence"/>
</dbReference>
<organism evidence="5 6">
    <name type="scientific">Fusarium globosum</name>
    <dbReference type="NCBI Taxonomy" id="78864"/>
    <lineage>
        <taxon>Eukaryota</taxon>
        <taxon>Fungi</taxon>
        <taxon>Dikarya</taxon>
        <taxon>Ascomycota</taxon>
        <taxon>Pezizomycotina</taxon>
        <taxon>Sordariomycetes</taxon>
        <taxon>Hypocreomycetidae</taxon>
        <taxon>Hypocreales</taxon>
        <taxon>Nectriaceae</taxon>
        <taxon>Fusarium</taxon>
        <taxon>Fusarium fujikuroi species complex</taxon>
    </lineage>
</organism>
<sequence>MPEIDFKALATAASFDNFRQAPILDTLANDALLAPNSKLEQALANTEAKGLPPISVTPMSGQHLSTLTQLMGAKTVLEIGTLEGYPAICFAQ</sequence>
<dbReference type="Pfam" id="PF01596">
    <property type="entry name" value="Methyltransf_3"/>
    <property type="match status" value="1"/>
</dbReference>
<keyword evidence="1 5" id="KW-0489">Methyltransferase</keyword>
<evidence type="ECO:0000256" key="2">
    <source>
        <dbReference type="ARBA" id="ARBA00022679"/>
    </source>
</evidence>
<dbReference type="Gene3D" id="3.40.50.150">
    <property type="entry name" value="Vaccinia Virus protein VP39"/>
    <property type="match status" value="1"/>
</dbReference>
<keyword evidence="3" id="KW-0949">S-adenosyl-L-methionine</keyword>
<name>A0A8H6D290_9HYPO</name>
<reference evidence="5 6" key="1">
    <citation type="submission" date="2020-05" db="EMBL/GenBank/DDBJ databases">
        <title>Identification and distribution of gene clusters putatively required for synthesis of sphingolipid metabolism inhibitors in phylogenetically diverse species of the filamentous fungus Fusarium.</title>
        <authorList>
            <person name="Kim H.-S."/>
            <person name="Busman M."/>
            <person name="Brown D.W."/>
            <person name="Divon H."/>
            <person name="Uhlig S."/>
            <person name="Proctor R.H."/>
        </authorList>
    </citation>
    <scope>NUCLEOTIDE SEQUENCE [LARGE SCALE GENOMIC DNA]</scope>
    <source>
        <strain evidence="5 6">NRRL 26131</strain>
    </source>
</reference>
<dbReference type="GO" id="GO:0032259">
    <property type="term" value="P:methylation"/>
    <property type="evidence" value="ECO:0007669"/>
    <property type="project" value="UniProtKB-KW"/>
</dbReference>
<comment type="similarity">
    <text evidence="4">Belongs to the class I-like SAM-binding methyltransferase superfamily. Cation-dependent O-methyltransferase family.</text>
</comment>
<gene>
    <name evidence="5" type="ORF">FGLOB1_10401</name>
</gene>
<evidence type="ECO:0000256" key="4">
    <source>
        <dbReference type="ARBA" id="ARBA00023453"/>
    </source>
</evidence>
<dbReference type="GO" id="GO:0008171">
    <property type="term" value="F:O-methyltransferase activity"/>
    <property type="evidence" value="ECO:0007669"/>
    <property type="project" value="InterPro"/>
</dbReference>
<dbReference type="InterPro" id="IPR002935">
    <property type="entry name" value="SAM_O-MeTrfase"/>
</dbReference>
<protein>
    <submittedName>
        <fullName evidence="5">O-methyltransferase</fullName>
    </submittedName>
</protein>
<accession>A0A8H6D290</accession>
<feature type="non-terminal residue" evidence="5">
    <location>
        <position position="92"/>
    </location>
</feature>
<evidence type="ECO:0000256" key="3">
    <source>
        <dbReference type="ARBA" id="ARBA00022691"/>
    </source>
</evidence>
<evidence type="ECO:0000256" key="1">
    <source>
        <dbReference type="ARBA" id="ARBA00022603"/>
    </source>
</evidence>
<comment type="caution">
    <text evidence="5">The sequence shown here is derived from an EMBL/GenBank/DDBJ whole genome shotgun (WGS) entry which is preliminary data.</text>
</comment>
<proteinExistence type="inferred from homology"/>
<keyword evidence="6" id="KW-1185">Reference proteome</keyword>
<dbReference type="AlphaFoldDB" id="A0A8H6D290"/>
<dbReference type="SUPFAM" id="SSF53335">
    <property type="entry name" value="S-adenosyl-L-methionine-dependent methyltransferases"/>
    <property type="match status" value="1"/>
</dbReference>
<evidence type="ECO:0000313" key="5">
    <source>
        <dbReference type="EMBL" id="KAF5701098.1"/>
    </source>
</evidence>